<feature type="compositionally biased region" description="Gly residues" evidence="1">
    <location>
        <begin position="227"/>
        <end position="248"/>
    </location>
</feature>
<protein>
    <submittedName>
        <fullName evidence="3">Uncharacterized protein LOC116300761</fullName>
    </submittedName>
</protein>
<evidence type="ECO:0000313" key="2">
    <source>
        <dbReference type="Proteomes" id="UP000515163"/>
    </source>
</evidence>
<feature type="region of interest" description="Disordered" evidence="1">
    <location>
        <begin position="161"/>
        <end position="185"/>
    </location>
</feature>
<dbReference type="AlphaFoldDB" id="A0A6P8IFS6"/>
<feature type="region of interest" description="Disordered" evidence="1">
    <location>
        <begin position="219"/>
        <end position="251"/>
    </location>
</feature>
<dbReference type="GeneID" id="116300761"/>
<reference evidence="3" key="1">
    <citation type="submission" date="2025-08" db="UniProtKB">
        <authorList>
            <consortium name="RefSeq"/>
        </authorList>
    </citation>
    <scope>IDENTIFICATION</scope>
    <source>
        <tissue evidence="3">Tentacle</tissue>
    </source>
</reference>
<sequence>MVGEWESQDSSSIPTIPDLMWFNTPSIIEIEPGHYQATGRIIEANYLKMRLESKNINFNTVERENMDSFLQLDILADTFHIKGEVTFYALQTVKIYARQIVAAKGSRIVFKTPDWKQDFATPVGVQTNGVGTNGENGKDGKDGPQVDVFCGAVHGELDVISKGGNGHKGQDGGNGRPGANAVDKPDKYGDGFQHCAYGGWSGWANDLDFNKVFRKCDKRSRNSERGNPGGNGGRGGNAGTPGKGGNAGGVTLRYRNLNGRVKAKACAGIGADAATNGQGGKGGNGGAGTPGINCDSKETTRYTAQIRIFSCRKTGKVSASRGKNGGKGAPGSTPNSKGPDGTISKSSISKSETIDTASKESFPEDLLLIIRRKAVDLLLGDSKNQEGRDALQFLVDITTGRADVEYIMKDAQRKLAFLGQDGFDIFGKNRLFAPLIKWESLEEDVNRIKDAAKAYEDAFTNVMDQVEREENFQKIATVMTGVSSKQVNAQKRRLIAARGIDESEKRMYLKTITESEVQMDNTLIRISSLLKEAQKTASERLSKQQFMAMLQGISGFASAIFDSATSADSKGPFAYIDTAIDIAQHDANKPCRSALKSVLASAKKWLTFGKYKPREDASELDFDKVEVSSVPDMMKANLEMNKEKFAADLVCLLEEASRPRDVAGLKAEIESYFILGAARIDTIANVMDLDNTIGGHNFDIPLLDQTEKAINKLSELPDASITNRLRQTFLENLLGTYKELERSLMENIYELQKALGFRTLWNLDSVMSSFQRIASESALGTGQLNGAVELSKVLEKINEITSKAKRCFSNERYATNVQKWSFDNVKNKQMFEEIQNGSTRFSIGEDQICDTCYNARLLKMYIELDGPEAQPESVWDEVRLNVRHLSRAYFRAGDGQIQQYHTPITNFRKLIFDRYEISNRKKCRESKQNPNQSGSKFCVEKDDSRLEPMCSHSLNGASVNGLMMGKDECTSPSGFYELKIPVDKTLSCTDTKMRNTNCKDLDLSKFTKMNVWFYYIYWSNAYPKDPNDPICNIQKDSNKSH</sequence>
<dbReference type="OrthoDB" id="5974848at2759"/>
<feature type="region of interest" description="Disordered" evidence="1">
    <location>
        <begin position="315"/>
        <end position="356"/>
    </location>
</feature>
<feature type="compositionally biased region" description="Gly residues" evidence="1">
    <location>
        <begin position="277"/>
        <end position="289"/>
    </location>
</feature>
<dbReference type="RefSeq" id="XP_031565547.1">
    <property type="nucleotide sequence ID" value="XM_031709687.1"/>
</dbReference>
<dbReference type="KEGG" id="aten:116300761"/>
<dbReference type="InParanoid" id="A0A6P8IFS6"/>
<dbReference type="Proteomes" id="UP000515163">
    <property type="component" value="Unplaced"/>
</dbReference>
<accession>A0A6P8IFS6</accession>
<feature type="region of interest" description="Disordered" evidence="1">
    <location>
        <begin position="274"/>
        <end position="295"/>
    </location>
</feature>
<evidence type="ECO:0000313" key="3">
    <source>
        <dbReference type="RefSeq" id="XP_031565547.1"/>
    </source>
</evidence>
<feature type="compositionally biased region" description="Gly residues" evidence="1">
    <location>
        <begin position="163"/>
        <end position="176"/>
    </location>
</feature>
<organism evidence="2 3">
    <name type="scientific">Actinia tenebrosa</name>
    <name type="common">Australian red waratah sea anemone</name>
    <dbReference type="NCBI Taxonomy" id="6105"/>
    <lineage>
        <taxon>Eukaryota</taxon>
        <taxon>Metazoa</taxon>
        <taxon>Cnidaria</taxon>
        <taxon>Anthozoa</taxon>
        <taxon>Hexacorallia</taxon>
        <taxon>Actiniaria</taxon>
        <taxon>Actiniidae</taxon>
        <taxon>Actinia</taxon>
    </lineage>
</organism>
<proteinExistence type="predicted"/>
<evidence type="ECO:0000256" key="1">
    <source>
        <dbReference type="SAM" id="MobiDB-lite"/>
    </source>
</evidence>
<name>A0A6P8IFS6_ACTTE</name>
<gene>
    <name evidence="3" type="primary">LOC116300761</name>
</gene>
<keyword evidence="2" id="KW-1185">Reference proteome</keyword>